<name>A0A383CMN7_9ZZZZ</name>
<dbReference type="PRINTS" id="PR00954">
    <property type="entry name" value="FLGMOTORFLIG"/>
</dbReference>
<keyword evidence="7" id="KW-0283">Flagellar rotation</keyword>
<feature type="non-terminal residue" evidence="12">
    <location>
        <position position="231"/>
    </location>
</feature>
<dbReference type="EMBL" id="UINC01209753">
    <property type="protein sequence ID" value="SVE32908.1"/>
    <property type="molecule type" value="Genomic_DNA"/>
</dbReference>
<evidence type="ECO:0000256" key="1">
    <source>
        <dbReference type="ARBA" id="ARBA00004117"/>
    </source>
</evidence>
<evidence type="ECO:0000256" key="9">
    <source>
        <dbReference type="ARBA" id="ARBA00023143"/>
    </source>
</evidence>
<dbReference type="InterPro" id="IPR032779">
    <property type="entry name" value="FliG_M"/>
</dbReference>
<evidence type="ECO:0000259" key="11">
    <source>
        <dbReference type="Pfam" id="PF14842"/>
    </source>
</evidence>
<dbReference type="GO" id="GO:0009425">
    <property type="term" value="C:bacterial-type flagellum basal body"/>
    <property type="evidence" value="ECO:0007669"/>
    <property type="project" value="UniProtKB-SubCell"/>
</dbReference>
<keyword evidence="9" id="KW-0975">Bacterial flagellum</keyword>
<gene>
    <name evidence="12" type="ORF">METZ01_LOCUS485762</name>
</gene>
<dbReference type="GO" id="GO:0006935">
    <property type="term" value="P:chemotaxis"/>
    <property type="evidence" value="ECO:0007669"/>
    <property type="project" value="UniProtKB-KW"/>
</dbReference>
<reference evidence="12" key="1">
    <citation type="submission" date="2018-05" db="EMBL/GenBank/DDBJ databases">
        <authorList>
            <person name="Lanie J.A."/>
            <person name="Ng W.-L."/>
            <person name="Kazmierczak K.M."/>
            <person name="Andrzejewski T.M."/>
            <person name="Davidsen T.M."/>
            <person name="Wayne K.J."/>
            <person name="Tettelin H."/>
            <person name="Glass J.I."/>
            <person name="Rusch D."/>
            <person name="Podicherti R."/>
            <person name="Tsui H.-C.T."/>
            <person name="Winkler M.E."/>
        </authorList>
    </citation>
    <scope>NUCLEOTIDE SEQUENCE</scope>
</reference>
<dbReference type="Gene3D" id="1.10.220.30">
    <property type="match status" value="2"/>
</dbReference>
<evidence type="ECO:0000259" key="10">
    <source>
        <dbReference type="Pfam" id="PF14841"/>
    </source>
</evidence>
<dbReference type="GO" id="GO:0071973">
    <property type="term" value="P:bacterial-type flagellum-dependent cell motility"/>
    <property type="evidence" value="ECO:0007669"/>
    <property type="project" value="InterPro"/>
</dbReference>
<protein>
    <recommendedName>
        <fullName evidence="4">Flagellar motor switch protein FliG</fullName>
    </recommendedName>
</protein>
<keyword evidence="5" id="KW-1003">Cell membrane</keyword>
<dbReference type="PANTHER" id="PTHR30534:SF0">
    <property type="entry name" value="FLAGELLAR MOTOR SWITCH PROTEIN FLIG"/>
    <property type="match status" value="1"/>
</dbReference>
<feature type="domain" description="Flagellar motor switch protein FliG N-terminal" evidence="11">
    <location>
        <begin position="12"/>
        <end position="110"/>
    </location>
</feature>
<dbReference type="InterPro" id="IPR000090">
    <property type="entry name" value="Flg_Motor_Flig"/>
</dbReference>
<evidence type="ECO:0000256" key="7">
    <source>
        <dbReference type="ARBA" id="ARBA00022779"/>
    </source>
</evidence>
<keyword evidence="6" id="KW-0145">Chemotaxis</keyword>
<evidence type="ECO:0000256" key="6">
    <source>
        <dbReference type="ARBA" id="ARBA00022500"/>
    </source>
</evidence>
<evidence type="ECO:0000256" key="5">
    <source>
        <dbReference type="ARBA" id="ARBA00022475"/>
    </source>
</evidence>
<dbReference type="GO" id="GO:0005886">
    <property type="term" value="C:plasma membrane"/>
    <property type="evidence" value="ECO:0007669"/>
    <property type="project" value="UniProtKB-SubCell"/>
</dbReference>
<evidence type="ECO:0000256" key="2">
    <source>
        <dbReference type="ARBA" id="ARBA00004413"/>
    </source>
</evidence>
<accession>A0A383CMN7</accession>
<proteinExistence type="inferred from homology"/>
<comment type="similarity">
    <text evidence="3">Belongs to the FliG family.</text>
</comment>
<keyword evidence="8" id="KW-0472">Membrane</keyword>
<evidence type="ECO:0000313" key="12">
    <source>
        <dbReference type="EMBL" id="SVE32908.1"/>
    </source>
</evidence>
<dbReference type="SUPFAM" id="SSF48029">
    <property type="entry name" value="FliG"/>
    <property type="match status" value="2"/>
</dbReference>
<feature type="domain" description="Flagellar motor switch protein FliG middle" evidence="10">
    <location>
        <begin position="123"/>
        <end position="195"/>
    </location>
</feature>
<dbReference type="InterPro" id="IPR028263">
    <property type="entry name" value="FliG_N"/>
</dbReference>
<evidence type="ECO:0000256" key="8">
    <source>
        <dbReference type="ARBA" id="ARBA00023136"/>
    </source>
</evidence>
<evidence type="ECO:0000256" key="3">
    <source>
        <dbReference type="ARBA" id="ARBA00010299"/>
    </source>
</evidence>
<dbReference type="PANTHER" id="PTHR30534">
    <property type="entry name" value="FLAGELLAR MOTOR SWITCH PROTEIN FLIG"/>
    <property type="match status" value="1"/>
</dbReference>
<organism evidence="12">
    <name type="scientific">marine metagenome</name>
    <dbReference type="NCBI Taxonomy" id="408172"/>
    <lineage>
        <taxon>unclassified sequences</taxon>
        <taxon>metagenomes</taxon>
        <taxon>ecological metagenomes</taxon>
    </lineage>
</organism>
<evidence type="ECO:0000256" key="4">
    <source>
        <dbReference type="ARBA" id="ARBA00021870"/>
    </source>
</evidence>
<dbReference type="AlphaFoldDB" id="A0A383CMN7"/>
<dbReference type="InterPro" id="IPR011002">
    <property type="entry name" value="FliG_a-hlx"/>
</dbReference>
<sequence length="231" mass="25215">MSDKDDSSGPQLDRWQRAAILMVTLGQDLAAELLGQFEDDEVEHITRAIADLKNIPKAIQDEVVAEFEDDLKSGRLHGVRGGHDVAHDLLQAALGSDRADQVMQRLGGSTIGSGFRALDEADPTQVAPYIRREHPQTIALMMTQLRPEQAAAILENLPHDVQTDVAHRIATLESVSPEVLQEVEEGLKQTLQTVLTGGQQVEGVRVAADILNRVGTNLERELLSRLDAADP</sequence>
<comment type="subcellular location">
    <subcellularLocation>
        <location evidence="1">Bacterial flagellum basal body</location>
    </subcellularLocation>
    <subcellularLocation>
        <location evidence="2">Cell membrane</location>
        <topology evidence="2">Peripheral membrane protein</topology>
        <orientation evidence="2">Cytoplasmic side</orientation>
    </subcellularLocation>
</comment>
<dbReference type="GO" id="GO:0003774">
    <property type="term" value="F:cytoskeletal motor activity"/>
    <property type="evidence" value="ECO:0007669"/>
    <property type="project" value="InterPro"/>
</dbReference>
<dbReference type="Pfam" id="PF14841">
    <property type="entry name" value="FliG_M"/>
    <property type="match status" value="1"/>
</dbReference>
<dbReference type="Pfam" id="PF14842">
    <property type="entry name" value="FliG_N"/>
    <property type="match status" value="1"/>
</dbReference>